<reference evidence="1 2" key="1">
    <citation type="submission" date="2010-04" db="EMBL/GenBank/DDBJ databases">
        <title>The Genome Sequence of Escherichia coli TA447.</title>
        <authorList>
            <consortium name="The Broad Institute Genome Sequencing Platform"/>
            <consortium name="The Broad Institute Genome Sequencing Center for Infectious Disease"/>
            <person name="Feldgarden M."/>
            <person name="Gordon D.M."/>
            <person name="Johnson J.R."/>
            <person name="Johnston B.D."/>
            <person name="Young S."/>
            <person name="Zeng Q."/>
            <person name="Koehrsen M."/>
            <person name="Alvarado L."/>
            <person name="Berlin A.M."/>
            <person name="Borenstein D."/>
            <person name="Chapman S.B."/>
            <person name="Chen Z."/>
            <person name="Engels R."/>
            <person name="Freedman E."/>
            <person name="Gellesch M."/>
            <person name="Goldberg J."/>
            <person name="Griggs A."/>
            <person name="Gujja S."/>
            <person name="Heilman E.R."/>
            <person name="Heiman D.I."/>
            <person name="Hepburn T.A."/>
            <person name="Howarth C."/>
            <person name="Jen D."/>
            <person name="Larson L."/>
            <person name="Mehta T."/>
            <person name="Park D."/>
            <person name="Pearson M."/>
            <person name="Richards J."/>
            <person name="Roberts A."/>
            <person name="Saif S."/>
            <person name="Shea T.D."/>
            <person name="Shenoy N."/>
            <person name="Sisk P."/>
            <person name="Stolte C."/>
            <person name="Sykes S.N."/>
            <person name="Walk T."/>
            <person name="White J."/>
            <person name="Yandava C."/>
            <person name="Haas B."/>
            <person name="Henn M.R."/>
            <person name="Nusbaum C."/>
            <person name="Birren B."/>
        </authorList>
    </citation>
    <scope>NUCLEOTIDE SEQUENCE [LARGE SCALE GENOMIC DNA]</scope>
    <source>
        <strain evidence="1 2">TA447</strain>
    </source>
</reference>
<dbReference type="Proteomes" id="UP000193942">
    <property type="component" value="Unassembled WGS sequence"/>
</dbReference>
<evidence type="ECO:0000313" key="1">
    <source>
        <dbReference type="EMBL" id="OSK95115.1"/>
    </source>
</evidence>
<protein>
    <submittedName>
        <fullName evidence="1">Uncharacterized protein</fullName>
    </submittedName>
</protein>
<gene>
    <name evidence="1" type="ORF">ECXG_01655</name>
</gene>
<organism evidence="1 2">
    <name type="scientific">Escherichia coli TA447</name>
    <dbReference type="NCBI Taxonomy" id="656447"/>
    <lineage>
        <taxon>Bacteria</taxon>
        <taxon>Pseudomonadati</taxon>
        <taxon>Pseudomonadota</taxon>
        <taxon>Gammaproteobacteria</taxon>
        <taxon>Enterobacterales</taxon>
        <taxon>Enterobacteriaceae</taxon>
        <taxon>Escherichia</taxon>
    </lineage>
</organism>
<name>A0A1X3J2K3_ECOLX</name>
<evidence type="ECO:0000313" key="2">
    <source>
        <dbReference type="Proteomes" id="UP000193942"/>
    </source>
</evidence>
<dbReference type="EMBL" id="ADIZ01000015">
    <property type="protein sequence ID" value="OSK95115.1"/>
    <property type="molecule type" value="Genomic_DNA"/>
</dbReference>
<comment type="caution">
    <text evidence="1">The sequence shown here is derived from an EMBL/GenBank/DDBJ whole genome shotgun (WGS) entry which is preliminary data.</text>
</comment>
<dbReference type="AlphaFoldDB" id="A0A1X3J2K3"/>
<sequence>MRINTHLRVKTFCLQMIIRKYNIIEVFKLTTIK</sequence>
<accession>A0A1X3J2K3</accession>
<proteinExistence type="predicted"/>